<evidence type="ECO:0000313" key="3">
    <source>
        <dbReference type="WBParaSite" id="PgR018_g061_t01"/>
    </source>
</evidence>
<dbReference type="Proteomes" id="UP000887569">
    <property type="component" value="Unplaced"/>
</dbReference>
<accession>A0A915AXY3</accession>
<reference evidence="3" key="1">
    <citation type="submission" date="2022-11" db="UniProtKB">
        <authorList>
            <consortium name="WormBaseParasite"/>
        </authorList>
    </citation>
    <scope>IDENTIFICATION</scope>
</reference>
<evidence type="ECO:0000256" key="1">
    <source>
        <dbReference type="SAM" id="SignalP"/>
    </source>
</evidence>
<feature type="chain" id="PRO_5036689538" evidence="1">
    <location>
        <begin position="18"/>
        <end position="126"/>
    </location>
</feature>
<keyword evidence="2" id="KW-1185">Reference proteome</keyword>
<proteinExistence type="predicted"/>
<dbReference type="WBParaSite" id="PgR018_g061_t01">
    <property type="protein sequence ID" value="PgR018_g061_t01"/>
    <property type="gene ID" value="PgR018_g061"/>
</dbReference>
<sequence length="126" mass="13441">MFFSVSLAIAISLTSLGTEFANIVKNRPSVRFIFSLTRANVQWVMCVPPNPSTINGSLYVTSMPNCWTISSVMNERSLPTSNSTGTLIVFVCGASPLTSTKADRSNTVLSRSCCSGVAIAATVRIV</sequence>
<protein>
    <submittedName>
        <fullName evidence="3">Secreted protein</fullName>
    </submittedName>
</protein>
<evidence type="ECO:0000313" key="2">
    <source>
        <dbReference type="Proteomes" id="UP000887569"/>
    </source>
</evidence>
<keyword evidence="1" id="KW-0732">Signal</keyword>
<name>A0A915AXY3_PARUN</name>
<organism evidence="2 3">
    <name type="scientific">Parascaris univalens</name>
    <name type="common">Nematode worm</name>
    <dbReference type="NCBI Taxonomy" id="6257"/>
    <lineage>
        <taxon>Eukaryota</taxon>
        <taxon>Metazoa</taxon>
        <taxon>Ecdysozoa</taxon>
        <taxon>Nematoda</taxon>
        <taxon>Chromadorea</taxon>
        <taxon>Rhabditida</taxon>
        <taxon>Spirurina</taxon>
        <taxon>Ascaridomorpha</taxon>
        <taxon>Ascaridoidea</taxon>
        <taxon>Ascarididae</taxon>
        <taxon>Parascaris</taxon>
    </lineage>
</organism>
<dbReference type="AlphaFoldDB" id="A0A915AXY3"/>
<feature type="signal peptide" evidence="1">
    <location>
        <begin position="1"/>
        <end position="17"/>
    </location>
</feature>